<feature type="transmembrane region" description="Helical" evidence="1">
    <location>
        <begin position="36"/>
        <end position="56"/>
    </location>
</feature>
<evidence type="ECO:0000256" key="1">
    <source>
        <dbReference type="SAM" id="Phobius"/>
    </source>
</evidence>
<keyword evidence="1" id="KW-0812">Transmembrane</keyword>
<accession>A0A3B6C671</accession>
<dbReference type="Gramene" id="TraesCLE_scaffold_029867_01G000100.1">
    <property type="protein sequence ID" value="TraesCLE_scaffold_029867_01G000100.1"/>
    <property type="gene ID" value="TraesCLE_scaffold_029867_01G000100"/>
</dbReference>
<dbReference type="Gramene" id="TraesWEE_scaffold_040268_01G000100.1">
    <property type="protein sequence ID" value="TraesWEE_scaffold_040268_01G000100.1"/>
    <property type="gene ID" value="TraesWEE_scaffold_040268_01G000100"/>
</dbReference>
<evidence type="ECO:0000313" key="2">
    <source>
        <dbReference type="EnsemblPlants" id="TraesCS2B02G292700.1"/>
    </source>
</evidence>
<keyword evidence="1" id="KW-0472">Membrane</keyword>
<dbReference type="Gramene" id="TraesCS2B03G0763500.1">
    <property type="protein sequence ID" value="TraesCS2B03G0763500.1.CDS"/>
    <property type="gene ID" value="TraesCS2B03G0763500"/>
</dbReference>
<name>A0A3B6C671_WHEAT</name>
<dbReference type="AlphaFoldDB" id="A0A3B6C671"/>
<sequence>MTYEATRGYYTSRLMTACNLLASNTLVTHSKVRNRLLNSAVAIMWVKVLILLMVASYKEKCAAPPAMSLLLASCWWFVCPGRCCYRVRKFEMGTLVSNALLPFAMLPTRKTSGKLCCTNTSA</sequence>
<dbReference type="OrthoDB" id="10258955at2759"/>
<dbReference type="Gramene" id="TraesCAD_scaffold_035020_01G000200.1">
    <property type="protein sequence ID" value="TraesCAD_scaffold_035020_01G000200.1"/>
    <property type="gene ID" value="TraesCAD_scaffold_035020_01G000200"/>
</dbReference>
<protein>
    <submittedName>
        <fullName evidence="2">Uncharacterized protein</fullName>
    </submittedName>
</protein>
<keyword evidence="1" id="KW-1133">Transmembrane helix</keyword>
<dbReference type="Gramene" id="TraesROB_scaffold_038569_01G000100.1">
    <property type="protein sequence ID" value="TraesROB_scaffold_038569_01G000100.1"/>
    <property type="gene ID" value="TraesROB_scaffold_038569_01G000100"/>
</dbReference>
<reference evidence="2" key="1">
    <citation type="submission" date="2018-08" db="EMBL/GenBank/DDBJ databases">
        <authorList>
            <person name="Rossello M."/>
        </authorList>
    </citation>
    <scope>NUCLEOTIDE SEQUENCE [LARGE SCALE GENOMIC DNA]</scope>
    <source>
        <strain evidence="2">cv. Chinese Spring</strain>
    </source>
</reference>
<dbReference type="EnsemblPlants" id="TraesCS2B02G292700.1">
    <property type="protein sequence ID" value="TraesCS2B02G292700.1"/>
    <property type="gene ID" value="TraesCS2B02G292700"/>
</dbReference>
<dbReference type="Proteomes" id="UP000019116">
    <property type="component" value="Chromosome 2B"/>
</dbReference>
<organism evidence="2">
    <name type="scientific">Triticum aestivum</name>
    <name type="common">Wheat</name>
    <dbReference type="NCBI Taxonomy" id="4565"/>
    <lineage>
        <taxon>Eukaryota</taxon>
        <taxon>Viridiplantae</taxon>
        <taxon>Streptophyta</taxon>
        <taxon>Embryophyta</taxon>
        <taxon>Tracheophyta</taxon>
        <taxon>Spermatophyta</taxon>
        <taxon>Magnoliopsida</taxon>
        <taxon>Liliopsida</taxon>
        <taxon>Poales</taxon>
        <taxon>Poaceae</taxon>
        <taxon>BOP clade</taxon>
        <taxon>Pooideae</taxon>
        <taxon>Triticodae</taxon>
        <taxon>Triticeae</taxon>
        <taxon>Triticinae</taxon>
        <taxon>Triticum</taxon>
    </lineage>
</organism>
<keyword evidence="3" id="KW-1185">Reference proteome</keyword>
<proteinExistence type="predicted"/>
<feature type="transmembrane region" description="Helical" evidence="1">
    <location>
        <begin position="62"/>
        <end position="79"/>
    </location>
</feature>
<reference evidence="2" key="2">
    <citation type="submission" date="2018-10" db="UniProtKB">
        <authorList>
            <consortium name="EnsemblPlants"/>
        </authorList>
    </citation>
    <scope>IDENTIFICATION</scope>
</reference>
<dbReference type="Gramene" id="TraesCS2B02G292700.1">
    <property type="protein sequence ID" value="TraesCS2B02G292700.1"/>
    <property type="gene ID" value="TraesCS2B02G292700"/>
</dbReference>
<evidence type="ECO:0000313" key="3">
    <source>
        <dbReference type="Proteomes" id="UP000019116"/>
    </source>
</evidence>